<proteinExistence type="predicted"/>
<dbReference type="Gene3D" id="1.20.1440.60">
    <property type="entry name" value="23S rRNA-intervening sequence"/>
    <property type="match status" value="1"/>
</dbReference>
<dbReference type="InterPro" id="IPR036583">
    <property type="entry name" value="23S_rRNA_IVS_sf"/>
</dbReference>
<sequence>MTDQVRRSSRSTPAQISEAWRKRRYAAAFVSKLNDAFLDASLRYVV</sequence>
<evidence type="ECO:0000313" key="1">
    <source>
        <dbReference type="EMBL" id="SPF46594.1"/>
    </source>
</evidence>
<dbReference type="GO" id="GO:0005840">
    <property type="term" value="C:ribosome"/>
    <property type="evidence" value="ECO:0007669"/>
    <property type="project" value="UniProtKB-KW"/>
</dbReference>
<reference evidence="2" key="1">
    <citation type="submission" date="2018-02" db="EMBL/GenBank/DDBJ databases">
        <authorList>
            <person name="Hausmann B."/>
        </authorList>
    </citation>
    <scope>NUCLEOTIDE SEQUENCE [LARGE SCALE GENOMIC DNA]</scope>
    <source>
        <strain evidence="2">Peat soil MAG SbA1</strain>
    </source>
</reference>
<dbReference type="InterPro" id="IPR012657">
    <property type="entry name" value="23S_rRNA-intervening_sequence"/>
</dbReference>
<dbReference type="NCBIfam" id="TIGR02436">
    <property type="entry name" value="four helix bundle protein"/>
    <property type="match status" value="1"/>
</dbReference>
<dbReference type="Proteomes" id="UP000238701">
    <property type="component" value="Unassembled WGS sequence"/>
</dbReference>
<dbReference type="AlphaFoldDB" id="A0A2U3L3V2"/>
<keyword evidence="1" id="KW-0689">Ribosomal protein</keyword>
<keyword evidence="1" id="KW-0687">Ribonucleoprotein</keyword>
<evidence type="ECO:0000313" key="2">
    <source>
        <dbReference type="Proteomes" id="UP000238701"/>
    </source>
</evidence>
<name>A0A2U3L3V2_9BACT</name>
<organism evidence="1 2">
    <name type="scientific">Candidatus Sulfotelmatobacter kueseliae</name>
    <dbReference type="NCBI Taxonomy" id="2042962"/>
    <lineage>
        <taxon>Bacteria</taxon>
        <taxon>Pseudomonadati</taxon>
        <taxon>Acidobacteriota</taxon>
        <taxon>Terriglobia</taxon>
        <taxon>Terriglobales</taxon>
        <taxon>Candidatus Korobacteraceae</taxon>
        <taxon>Candidatus Sulfotelmatobacter</taxon>
    </lineage>
</organism>
<gene>
    <name evidence="1" type="ORF">SBA1_660006</name>
</gene>
<dbReference type="EMBL" id="OMOD01000162">
    <property type="protein sequence ID" value="SPF46594.1"/>
    <property type="molecule type" value="Genomic_DNA"/>
</dbReference>
<protein>
    <submittedName>
        <fullName evidence="1">S23 ribosomal protein</fullName>
    </submittedName>
</protein>
<accession>A0A2U3L3V2</accession>
<dbReference type="SUPFAM" id="SSF158446">
    <property type="entry name" value="IVS-encoded protein-like"/>
    <property type="match status" value="1"/>
</dbReference>